<dbReference type="InterPro" id="IPR015424">
    <property type="entry name" value="PyrdxlP-dep_Trfase"/>
</dbReference>
<dbReference type="AlphaFoldDB" id="A0A3A3YW12"/>
<keyword evidence="7" id="KW-0808">Transferase</keyword>
<gene>
    <name evidence="7" type="ORF">D5H78_13850</name>
</gene>
<dbReference type="Proteomes" id="UP000265614">
    <property type="component" value="Unassembled WGS sequence"/>
</dbReference>
<dbReference type="SUPFAM" id="SSF53383">
    <property type="entry name" value="PLP-dependent transferases"/>
    <property type="match status" value="1"/>
</dbReference>
<evidence type="ECO:0000256" key="4">
    <source>
        <dbReference type="ARBA" id="ARBA00050776"/>
    </source>
</evidence>
<evidence type="ECO:0000256" key="2">
    <source>
        <dbReference type="ARBA" id="ARBA00010447"/>
    </source>
</evidence>
<evidence type="ECO:0000313" key="7">
    <source>
        <dbReference type="EMBL" id="RJK94877.1"/>
    </source>
</evidence>
<comment type="similarity">
    <text evidence="2">Belongs to the class-V pyridoxal-phosphate-dependent aminotransferase family. Csd subfamily.</text>
</comment>
<keyword evidence="7" id="KW-0032">Aminotransferase</keyword>
<keyword evidence="3" id="KW-0663">Pyridoxal phosphate</keyword>
<accession>A0A3A3YW12</accession>
<dbReference type="InterPro" id="IPR020578">
    <property type="entry name" value="Aminotrans_V_PyrdxlP_BS"/>
</dbReference>
<dbReference type="Pfam" id="PF00266">
    <property type="entry name" value="Aminotran_5"/>
    <property type="match status" value="1"/>
</dbReference>
<evidence type="ECO:0000259" key="6">
    <source>
        <dbReference type="Pfam" id="PF00266"/>
    </source>
</evidence>
<dbReference type="InterPro" id="IPR000192">
    <property type="entry name" value="Aminotrans_V_dom"/>
</dbReference>
<keyword evidence="8" id="KW-1185">Reference proteome</keyword>
<dbReference type="InterPro" id="IPR015421">
    <property type="entry name" value="PyrdxlP-dep_Trfase_major"/>
</dbReference>
<dbReference type="PANTHER" id="PTHR43586">
    <property type="entry name" value="CYSTEINE DESULFURASE"/>
    <property type="match status" value="1"/>
</dbReference>
<sequence length="441" mass="45948">MPLVGDGVLVPVAGGPPRPYVDLDAAASTSPSVRVAAAVADFLPWCSSVHRGAGLKSRVSSERFEQARDTVLRFVGADPVEHQAVFVRGTTEALNVAAARLGLTRDDVVLTTVAEHHSNLLPWRRHAAVRYVDVDVDGTFTVDDVVAGLDASPRPKVLALTGASNVTGWVPPLAEIAAAARARGVLVVVDGAQLAPHRPVRMAELGIDVLALSGHKMHAPYGAGALVAPRRLLAQGEPLLVGGGAVSAVGLHDVQWGPAPDRDEAGSPNVVGVVALDAAVQELGMRGWAATLRHERRLAAELDRQLATVPGLVRYGPRDADALALATFNLEGVPHGLVAARLSYEHGIGVRSGCFCAHPLVTRLLGLDAERTALFREQVRRGDHHDLPGAVRASTGHGSDVGDVVRLGEALRAIAASPGRAADYEVTGSGEHVPRDAAAAA</sequence>
<comment type="catalytic activity">
    <reaction evidence="4">
        <text>(sulfur carrier)-H + L-cysteine = (sulfur carrier)-SH + L-alanine</text>
        <dbReference type="Rhea" id="RHEA:43892"/>
        <dbReference type="Rhea" id="RHEA-COMP:14737"/>
        <dbReference type="Rhea" id="RHEA-COMP:14739"/>
        <dbReference type="ChEBI" id="CHEBI:29917"/>
        <dbReference type="ChEBI" id="CHEBI:35235"/>
        <dbReference type="ChEBI" id="CHEBI:57972"/>
        <dbReference type="ChEBI" id="CHEBI:64428"/>
        <dbReference type="EC" id="2.8.1.7"/>
    </reaction>
</comment>
<evidence type="ECO:0000256" key="3">
    <source>
        <dbReference type="ARBA" id="ARBA00022898"/>
    </source>
</evidence>
<comment type="caution">
    <text evidence="7">The sequence shown here is derived from an EMBL/GenBank/DDBJ whole genome shotgun (WGS) entry which is preliminary data.</text>
</comment>
<dbReference type="GO" id="GO:0008483">
    <property type="term" value="F:transaminase activity"/>
    <property type="evidence" value="ECO:0007669"/>
    <property type="project" value="UniProtKB-KW"/>
</dbReference>
<protein>
    <submittedName>
        <fullName evidence="7">Aminotransferase class V-fold PLP-dependent enzyme</fullName>
    </submittedName>
</protein>
<dbReference type="GO" id="GO:0031071">
    <property type="term" value="F:cysteine desulfurase activity"/>
    <property type="evidence" value="ECO:0007669"/>
    <property type="project" value="UniProtKB-EC"/>
</dbReference>
<proteinExistence type="inferred from homology"/>
<evidence type="ECO:0000256" key="5">
    <source>
        <dbReference type="RuleBase" id="RU004504"/>
    </source>
</evidence>
<comment type="cofactor">
    <cofactor evidence="1 5">
        <name>pyridoxal 5'-phosphate</name>
        <dbReference type="ChEBI" id="CHEBI:597326"/>
    </cofactor>
</comment>
<dbReference type="PANTHER" id="PTHR43586:SF8">
    <property type="entry name" value="CYSTEINE DESULFURASE 1, CHLOROPLASTIC"/>
    <property type="match status" value="1"/>
</dbReference>
<reference evidence="7 8" key="1">
    <citation type="submission" date="2018-09" db="EMBL/GenBank/DDBJ databases">
        <title>YIM 75000 draft genome.</title>
        <authorList>
            <person name="Tang S."/>
            <person name="Feng Y."/>
        </authorList>
    </citation>
    <scope>NUCLEOTIDE SEQUENCE [LARGE SCALE GENOMIC DNA]</scope>
    <source>
        <strain evidence="7 8">YIM 75000</strain>
    </source>
</reference>
<organism evidence="7 8">
    <name type="scientific">Vallicoccus soli</name>
    <dbReference type="NCBI Taxonomy" id="2339232"/>
    <lineage>
        <taxon>Bacteria</taxon>
        <taxon>Bacillati</taxon>
        <taxon>Actinomycetota</taxon>
        <taxon>Actinomycetes</taxon>
        <taxon>Motilibacterales</taxon>
        <taxon>Vallicoccaceae</taxon>
        <taxon>Vallicoccus</taxon>
    </lineage>
</organism>
<feature type="domain" description="Aminotransferase class V" evidence="6">
    <location>
        <begin position="23"/>
        <end position="399"/>
    </location>
</feature>
<name>A0A3A3YW12_9ACTN</name>
<dbReference type="Gene3D" id="3.40.640.10">
    <property type="entry name" value="Type I PLP-dependent aspartate aminotransferase-like (Major domain)"/>
    <property type="match status" value="1"/>
</dbReference>
<dbReference type="PROSITE" id="PS00595">
    <property type="entry name" value="AA_TRANSFER_CLASS_5"/>
    <property type="match status" value="1"/>
</dbReference>
<dbReference type="Gene3D" id="3.90.1150.10">
    <property type="entry name" value="Aspartate Aminotransferase, domain 1"/>
    <property type="match status" value="1"/>
</dbReference>
<dbReference type="InterPro" id="IPR015422">
    <property type="entry name" value="PyrdxlP-dep_Trfase_small"/>
</dbReference>
<dbReference type="EMBL" id="QZEZ01000006">
    <property type="protein sequence ID" value="RJK94877.1"/>
    <property type="molecule type" value="Genomic_DNA"/>
</dbReference>
<evidence type="ECO:0000313" key="8">
    <source>
        <dbReference type="Proteomes" id="UP000265614"/>
    </source>
</evidence>
<evidence type="ECO:0000256" key="1">
    <source>
        <dbReference type="ARBA" id="ARBA00001933"/>
    </source>
</evidence>
<dbReference type="RefSeq" id="WP_119951060.1">
    <property type="nucleotide sequence ID" value="NZ_QZEZ01000006.1"/>
</dbReference>